<evidence type="ECO:0000313" key="1">
    <source>
        <dbReference type="EMBL" id="AYV81713.1"/>
    </source>
</evidence>
<name>A0A3G5A788_9VIRU</name>
<accession>A0A3G5A788</accession>
<proteinExistence type="predicted"/>
<sequence>MISLNYPESKVTAREKKVIALPKFSRDHCLLLTSEVNLYEALTRIFISIDRENQINTLMFEQESVDGKYLQAKNYDYVFKPIMGLGRIKQLICTANLIFFPHLKKCSFDYSYIVSLEKIYLVPRFLNGCNRQRSIIDEDSFEYDIKATDNKTTIECSFDAPASEWPDHSSRGVAKILKRATSIESTEPELINCHYTITIYSSKKIDICFIKESQYEQLIKESLKFD</sequence>
<gene>
    <name evidence="1" type="ORF">Harvfovirus55_2</name>
</gene>
<dbReference type="EMBL" id="MK072297">
    <property type="protein sequence ID" value="AYV81713.1"/>
    <property type="molecule type" value="Genomic_DNA"/>
</dbReference>
<reference evidence="1" key="1">
    <citation type="submission" date="2018-10" db="EMBL/GenBank/DDBJ databases">
        <title>Hidden diversity of soil giant viruses.</title>
        <authorList>
            <person name="Schulz F."/>
            <person name="Alteio L."/>
            <person name="Goudeau D."/>
            <person name="Ryan E.M."/>
            <person name="Malmstrom R.R."/>
            <person name="Blanchard J."/>
            <person name="Woyke T."/>
        </authorList>
    </citation>
    <scope>NUCLEOTIDE SEQUENCE</scope>
    <source>
        <strain evidence="1">HAV1</strain>
    </source>
</reference>
<organism evidence="1">
    <name type="scientific">Harvfovirus sp</name>
    <dbReference type="NCBI Taxonomy" id="2487768"/>
    <lineage>
        <taxon>Viruses</taxon>
        <taxon>Varidnaviria</taxon>
        <taxon>Bamfordvirae</taxon>
        <taxon>Nucleocytoviricota</taxon>
        <taxon>Megaviricetes</taxon>
        <taxon>Imitervirales</taxon>
        <taxon>Mimiviridae</taxon>
        <taxon>Klosneuvirinae</taxon>
    </lineage>
</organism>
<protein>
    <submittedName>
        <fullName evidence="1">Uncharacterized protein</fullName>
    </submittedName>
</protein>